<dbReference type="PANTHER" id="PTHR45348:SF7">
    <property type="entry name" value="ZINC BINDING OXIDOREDUCTASE, PUTATIVE-RELATED"/>
    <property type="match status" value="1"/>
</dbReference>
<reference evidence="4 5" key="1">
    <citation type="submission" date="2018-02" db="EMBL/GenBank/DDBJ databases">
        <title>The genomes of Aspergillus section Nigri reveals drivers in fungal speciation.</title>
        <authorList>
            <consortium name="DOE Joint Genome Institute"/>
            <person name="Vesth T.C."/>
            <person name="Nybo J."/>
            <person name="Theobald S."/>
            <person name="Brandl J."/>
            <person name="Frisvad J.C."/>
            <person name="Nielsen K.F."/>
            <person name="Lyhne E.K."/>
            <person name="Kogle M.E."/>
            <person name="Kuo A."/>
            <person name="Riley R."/>
            <person name="Clum A."/>
            <person name="Nolan M."/>
            <person name="Lipzen A."/>
            <person name="Salamov A."/>
            <person name="Henrissat B."/>
            <person name="Wiebenga A."/>
            <person name="De vries R.P."/>
            <person name="Grigoriev I.V."/>
            <person name="Mortensen U.H."/>
            <person name="Andersen M.R."/>
            <person name="Baker S.E."/>
        </authorList>
    </citation>
    <scope>NUCLEOTIDE SEQUENCE [LARGE SCALE GENOMIC DNA]</scope>
    <source>
        <strain evidence="4 5">CBS 313.89</strain>
    </source>
</reference>
<sequence>MVTTHLGTAIIRRRHPQPHTGHLLAVLGYRFCGKVLEIAPQCHRCYPGETVAGYTPTGLNRPTRYGTHQLYLACPEEMAFRVPAALPLSDAAALTVDAMTAADALFNLFGIPLPQEETPSSGAQASGKGLLIWGASSSVGLCAVQLARASGVSPILMTASPQRHALPTELGATRYFDYRIEESDTIVAYGIDAVGSVPRTEDFSATLLVRCLAPEADLVSLVVQDDPRFCVPIATPNRDVSVRVAKVRPINISARPADFERAWRVLEWAIRDYGVRFRLPRDEIFGKSTEDALEELMGLAEGGRRLGKVVLRHPLA</sequence>
<dbReference type="InterPro" id="IPR036291">
    <property type="entry name" value="NAD(P)-bd_dom_sf"/>
</dbReference>
<organism evidence="4 5">
    <name type="scientific">Aspergillus fijiensis CBS 313.89</name>
    <dbReference type="NCBI Taxonomy" id="1448319"/>
    <lineage>
        <taxon>Eukaryota</taxon>
        <taxon>Fungi</taxon>
        <taxon>Dikarya</taxon>
        <taxon>Ascomycota</taxon>
        <taxon>Pezizomycotina</taxon>
        <taxon>Eurotiomycetes</taxon>
        <taxon>Eurotiomycetidae</taxon>
        <taxon>Eurotiales</taxon>
        <taxon>Aspergillaceae</taxon>
        <taxon>Aspergillus</taxon>
    </lineage>
</organism>
<accession>A0A8G1VYL5</accession>
<dbReference type="SUPFAM" id="SSF50129">
    <property type="entry name" value="GroES-like"/>
    <property type="match status" value="1"/>
</dbReference>
<keyword evidence="5" id="KW-1185">Reference proteome</keyword>
<dbReference type="GeneID" id="63866650"/>
<evidence type="ECO:0000256" key="1">
    <source>
        <dbReference type="ARBA" id="ARBA00008072"/>
    </source>
</evidence>
<dbReference type="AlphaFoldDB" id="A0A8G1VYL5"/>
<evidence type="ECO:0000313" key="4">
    <source>
        <dbReference type="EMBL" id="RAK77387.1"/>
    </source>
</evidence>
<proteinExistence type="inferred from homology"/>
<dbReference type="InterPro" id="IPR020843">
    <property type="entry name" value="ER"/>
</dbReference>
<dbReference type="Gene3D" id="3.40.50.720">
    <property type="entry name" value="NAD(P)-binding Rossmann-like Domain"/>
    <property type="match status" value="1"/>
</dbReference>
<dbReference type="SMART" id="SM00829">
    <property type="entry name" value="PKS_ER"/>
    <property type="match status" value="1"/>
</dbReference>
<dbReference type="InterPro" id="IPR011032">
    <property type="entry name" value="GroES-like_sf"/>
</dbReference>
<dbReference type="RefSeq" id="XP_040801397.1">
    <property type="nucleotide sequence ID" value="XM_040949317.1"/>
</dbReference>
<dbReference type="OrthoDB" id="10257049at2759"/>
<dbReference type="GO" id="GO:0016651">
    <property type="term" value="F:oxidoreductase activity, acting on NAD(P)H"/>
    <property type="evidence" value="ECO:0007669"/>
    <property type="project" value="InterPro"/>
</dbReference>
<comment type="similarity">
    <text evidence="1">Belongs to the zinc-containing alcohol dehydrogenase family.</text>
</comment>
<dbReference type="Gene3D" id="3.90.180.10">
    <property type="entry name" value="Medium-chain alcohol dehydrogenases, catalytic domain"/>
    <property type="match status" value="1"/>
</dbReference>
<name>A0A8G1VYL5_9EURO</name>
<dbReference type="SUPFAM" id="SSF51735">
    <property type="entry name" value="NAD(P)-binding Rossmann-fold domains"/>
    <property type="match status" value="1"/>
</dbReference>
<evidence type="ECO:0000313" key="5">
    <source>
        <dbReference type="Proteomes" id="UP000249789"/>
    </source>
</evidence>
<feature type="domain" description="Enoyl reductase (ER)" evidence="3">
    <location>
        <begin position="7"/>
        <end position="311"/>
    </location>
</feature>
<dbReference type="Proteomes" id="UP000249789">
    <property type="component" value="Unassembled WGS sequence"/>
</dbReference>
<dbReference type="PANTHER" id="PTHR45348">
    <property type="entry name" value="HYPOTHETICAL OXIDOREDUCTASE (EUROFUNG)"/>
    <property type="match status" value="1"/>
</dbReference>
<dbReference type="EMBL" id="KZ824642">
    <property type="protein sequence ID" value="RAK77387.1"/>
    <property type="molecule type" value="Genomic_DNA"/>
</dbReference>
<gene>
    <name evidence="4" type="ORF">BO72DRAFT_509176</name>
</gene>
<dbReference type="InterPro" id="IPR047122">
    <property type="entry name" value="Trans-enoyl_RdTase-like"/>
</dbReference>
<evidence type="ECO:0000256" key="2">
    <source>
        <dbReference type="ARBA" id="ARBA00023002"/>
    </source>
</evidence>
<evidence type="ECO:0000259" key="3">
    <source>
        <dbReference type="SMART" id="SM00829"/>
    </source>
</evidence>
<dbReference type="VEuPathDB" id="FungiDB:BO72DRAFT_509176"/>
<keyword evidence="2" id="KW-0560">Oxidoreductase</keyword>
<protein>
    <recommendedName>
        <fullName evidence="3">Enoyl reductase (ER) domain-containing protein</fullName>
    </recommendedName>
</protein>